<reference evidence="2 3" key="1">
    <citation type="submission" date="2012-05" db="EMBL/GenBank/DDBJ databases">
        <authorList>
            <person name="Weinstock G."/>
            <person name="Sodergren E."/>
            <person name="Lobos E.A."/>
            <person name="Fulton L."/>
            <person name="Fulton R."/>
            <person name="Courtney L."/>
            <person name="Fronick C."/>
            <person name="O'Laughlin M."/>
            <person name="Godfrey J."/>
            <person name="Wilson R.M."/>
            <person name="Miner T."/>
            <person name="Farmer C."/>
            <person name="Delehaunty K."/>
            <person name="Cordes M."/>
            <person name="Minx P."/>
            <person name="Tomlinson C."/>
            <person name="Chen J."/>
            <person name="Wollam A."/>
            <person name="Pepin K.H."/>
            <person name="Bhonagiri V."/>
            <person name="Zhang X."/>
            <person name="Suruliraj S."/>
            <person name="Warren W."/>
            <person name="Mitreva M."/>
            <person name="Mardis E.R."/>
            <person name="Wilson R.K."/>
        </authorList>
    </citation>
    <scope>NUCLEOTIDE SEQUENCE [LARGE SCALE GENOMIC DNA]</scope>
    <source>
        <strain evidence="2 3">F0055</strain>
    </source>
</reference>
<dbReference type="Proteomes" id="UP000010433">
    <property type="component" value="Unassembled WGS sequence"/>
</dbReference>
<sequence>PSVPATSTRGRSRGEGEASDRILHTKLLADNPLNKNRTQDKTSTLKMKHLFYN</sequence>
<dbReference type="EMBL" id="AMEP01000091">
    <property type="protein sequence ID" value="EKY00075.1"/>
    <property type="molecule type" value="Genomic_DNA"/>
</dbReference>
<comment type="caution">
    <text evidence="2">The sequence shown here is derived from an EMBL/GenBank/DDBJ whole genome shotgun (WGS) entry which is preliminary data.</text>
</comment>
<feature type="non-terminal residue" evidence="2">
    <location>
        <position position="1"/>
    </location>
</feature>
<dbReference type="HOGENOM" id="CLU_3055094_0_0_10"/>
<keyword evidence="3" id="KW-1185">Reference proteome</keyword>
<feature type="region of interest" description="Disordered" evidence="1">
    <location>
        <begin position="1"/>
        <end position="22"/>
    </location>
</feature>
<protein>
    <submittedName>
        <fullName evidence="2">Uncharacterized protein</fullName>
    </submittedName>
</protein>
<evidence type="ECO:0000256" key="1">
    <source>
        <dbReference type="SAM" id="MobiDB-lite"/>
    </source>
</evidence>
<dbReference type="AlphaFoldDB" id="L1N9X0"/>
<evidence type="ECO:0000313" key="3">
    <source>
        <dbReference type="Proteomes" id="UP000010433"/>
    </source>
</evidence>
<gene>
    <name evidence="2" type="ORF">HMPREF9151_01373</name>
</gene>
<evidence type="ECO:0000313" key="2">
    <source>
        <dbReference type="EMBL" id="EKY00075.1"/>
    </source>
</evidence>
<organism evidence="2 3">
    <name type="scientific">Hoylesella saccharolytica F0055</name>
    <dbReference type="NCBI Taxonomy" id="1127699"/>
    <lineage>
        <taxon>Bacteria</taxon>
        <taxon>Pseudomonadati</taxon>
        <taxon>Bacteroidota</taxon>
        <taxon>Bacteroidia</taxon>
        <taxon>Bacteroidales</taxon>
        <taxon>Prevotellaceae</taxon>
        <taxon>Hoylesella</taxon>
    </lineage>
</organism>
<name>L1N9X0_9BACT</name>
<dbReference type="STRING" id="1127699.HMPREF9151_01373"/>
<proteinExistence type="predicted"/>
<feature type="compositionally biased region" description="Basic and acidic residues" evidence="1">
    <location>
        <begin position="12"/>
        <end position="22"/>
    </location>
</feature>
<accession>L1N9X0</accession>